<dbReference type="EMBL" id="BMIH01000002">
    <property type="protein sequence ID" value="GGB27034.1"/>
    <property type="molecule type" value="Genomic_DNA"/>
</dbReference>
<organism evidence="2 3">
    <name type="scientific">Sphingomonas metalli</name>
    <dbReference type="NCBI Taxonomy" id="1779358"/>
    <lineage>
        <taxon>Bacteria</taxon>
        <taxon>Pseudomonadati</taxon>
        <taxon>Pseudomonadota</taxon>
        <taxon>Alphaproteobacteria</taxon>
        <taxon>Sphingomonadales</taxon>
        <taxon>Sphingomonadaceae</taxon>
        <taxon>Sphingomonas</taxon>
    </lineage>
</organism>
<keyword evidence="1" id="KW-0472">Membrane</keyword>
<reference evidence="2" key="1">
    <citation type="journal article" date="2014" name="Int. J. Syst. Evol. Microbiol.">
        <title>Complete genome sequence of Corynebacterium casei LMG S-19264T (=DSM 44701T), isolated from a smear-ripened cheese.</title>
        <authorList>
            <consortium name="US DOE Joint Genome Institute (JGI-PGF)"/>
            <person name="Walter F."/>
            <person name="Albersmeier A."/>
            <person name="Kalinowski J."/>
            <person name="Ruckert C."/>
        </authorList>
    </citation>
    <scope>NUCLEOTIDE SEQUENCE</scope>
    <source>
        <strain evidence="2">CGMCC 1.15330</strain>
    </source>
</reference>
<sequence length="137" mass="14173">MIAITPELIAGTAVGAGSVVLLGGAGWLLLRRRRPARIESPEDAATAVETVLPGTRVSGAVVGADGIGALAVTEDGRVAAVKRLGRQLVACEVAWRAVRSTERGILVETGDRRLGEVALAGVDALDIRRLAPKSFRA</sequence>
<keyword evidence="1" id="KW-1133">Transmembrane helix</keyword>
<comment type="caution">
    <text evidence="2">The sequence shown here is derived from an EMBL/GenBank/DDBJ whole genome shotgun (WGS) entry which is preliminary data.</text>
</comment>
<evidence type="ECO:0000313" key="3">
    <source>
        <dbReference type="Proteomes" id="UP000623067"/>
    </source>
</evidence>
<evidence type="ECO:0000313" key="2">
    <source>
        <dbReference type="EMBL" id="GGB27034.1"/>
    </source>
</evidence>
<name>A0A916T2A8_9SPHN</name>
<proteinExistence type="predicted"/>
<evidence type="ECO:0000256" key="1">
    <source>
        <dbReference type="SAM" id="Phobius"/>
    </source>
</evidence>
<protein>
    <submittedName>
        <fullName evidence="2">Uncharacterized protein</fullName>
    </submittedName>
</protein>
<dbReference type="RefSeq" id="WP_229664438.1">
    <property type="nucleotide sequence ID" value="NZ_BMIH01000002.1"/>
</dbReference>
<gene>
    <name evidence="2" type="ORF">GCM10011380_15810</name>
</gene>
<keyword evidence="3" id="KW-1185">Reference proteome</keyword>
<dbReference type="Proteomes" id="UP000623067">
    <property type="component" value="Unassembled WGS sequence"/>
</dbReference>
<feature type="transmembrane region" description="Helical" evidence="1">
    <location>
        <begin position="12"/>
        <end position="30"/>
    </location>
</feature>
<keyword evidence="1" id="KW-0812">Transmembrane</keyword>
<accession>A0A916T2A8</accession>
<dbReference type="AlphaFoldDB" id="A0A916T2A8"/>
<reference evidence="2" key="2">
    <citation type="submission" date="2020-09" db="EMBL/GenBank/DDBJ databases">
        <authorList>
            <person name="Sun Q."/>
            <person name="Zhou Y."/>
        </authorList>
    </citation>
    <scope>NUCLEOTIDE SEQUENCE</scope>
    <source>
        <strain evidence="2">CGMCC 1.15330</strain>
    </source>
</reference>